<dbReference type="InterPro" id="IPR015424">
    <property type="entry name" value="PyrdxlP-dep_Trfase"/>
</dbReference>
<dbReference type="Gene3D" id="3.90.1150.10">
    <property type="entry name" value="Aspartate Aminotransferase, domain 1"/>
    <property type="match status" value="1"/>
</dbReference>
<reference evidence="4" key="1">
    <citation type="submission" date="2021-02" db="EMBL/GenBank/DDBJ databases">
        <authorList>
            <person name="Nowell W R."/>
        </authorList>
    </citation>
    <scope>NUCLEOTIDE SEQUENCE</scope>
</reference>
<evidence type="ECO:0000259" key="3">
    <source>
        <dbReference type="Pfam" id="PF00266"/>
    </source>
</evidence>
<evidence type="ECO:0000313" key="4">
    <source>
        <dbReference type="EMBL" id="CAF3613617.1"/>
    </source>
</evidence>
<proteinExistence type="predicted"/>
<evidence type="ECO:0000313" key="5">
    <source>
        <dbReference type="EMBL" id="CAF4541561.1"/>
    </source>
</evidence>
<name>A0A818P291_9BILA</name>
<dbReference type="AlphaFoldDB" id="A0A818P291"/>
<dbReference type="EMBL" id="CAJNYD010004625">
    <property type="protein sequence ID" value="CAF3613617.1"/>
    <property type="molecule type" value="Genomic_DNA"/>
</dbReference>
<feature type="chain" id="PRO_5044132507" description="Aminotransferase class V domain-containing protein" evidence="2">
    <location>
        <begin position="21"/>
        <end position="424"/>
    </location>
</feature>
<sequence>MKRLTLLCLIICWITFPVYPFGHSLLPLFSLDPSYININHGSYGSAPKSVHEKLREYQLTAELNPDRWFRLDVQNAMDKVRKRLSDYVNCDSDDLVILENASAGINSILKSLKFQSNETILYYNIAYGMVKLTLQYVSTEIFTQEQIVQIELDHETIQNTNLLLKKTQDTINKLKNVKLIVFDHISSIPAILFDIETMIKYFRQQGILTLIDGAHAVGAIQLDLKKLDPDFYLSNTHKWLYNHRSACLLYVKKDFQKLIHPIITSFGYLQSFQNEFFWLGTKDYSSYLTISDALDFRETIANETDIFNYNHQLAIQAGNLLAQLWNSSTLTSNDIFISTMNNIELPLNIDSLDKMNILYQKLINQYNIFLPMFQFDNKFYCRISAQIYMELTDYQTVGKIVLDAISNSNFSSILKQSKDYFHSI</sequence>
<dbReference type="PANTHER" id="PTHR43092:SF2">
    <property type="entry name" value="HERCYNYLCYSTEINE SULFOXIDE LYASE"/>
    <property type="match status" value="1"/>
</dbReference>
<gene>
    <name evidence="5" type="ORF">HFQ381_LOCUS30353</name>
    <name evidence="4" type="ORF">LUA448_LOCUS31056</name>
</gene>
<evidence type="ECO:0000313" key="6">
    <source>
        <dbReference type="Proteomes" id="UP000663833"/>
    </source>
</evidence>
<accession>A0A818P291</accession>
<evidence type="ECO:0000256" key="1">
    <source>
        <dbReference type="ARBA" id="ARBA00022898"/>
    </source>
</evidence>
<keyword evidence="1" id="KW-0663">Pyridoxal phosphate</keyword>
<comment type="caution">
    <text evidence="4">The sequence shown here is derived from an EMBL/GenBank/DDBJ whole genome shotgun (WGS) entry which is preliminary data.</text>
</comment>
<dbReference type="InterPro" id="IPR000192">
    <property type="entry name" value="Aminotrans_V_dom"/>
</dbReference>
<organism evidence="4 6">
    <name type="scientific">Rotaria socialis</name>
    <dbReference type="NCBI Taxonomy" id="392032"/>
    <lineage>
        <taxon>Eukaryota</taxon>
        <taxon>Metazoa</taxon>
        <taxon>Spiralia</taxon>
        <taxon>Gnathifera</taxon>
        <taxon>Rotifera</taxon>
        <taxon>Eurotatoria</taxon>
        <taxon>Bdelloidea</taxon>
        <taxon>Philodinida</taxon>
        <taxon>Philodinidae</taxon>
        <taxon>Rotaria</taxon>
    </lineage>
</organism>
<keyword evidence="2" id="KW-0732">Signal</keyword>
<evidence type="ECO:0000256" key="2">
    <source>
        <dbReference type="SAM" id="SignalP"/>
    </source>
</evidence>
<feature type="domain" description="Aminotransferase class V" evidence="3">
    <location>
        <begin position="47"/>
        <end position="331"/>
    </location>
</feature>
<dbReference type="PANTHER" id="PTHR43092">
    <property type="entry name" value="L-CYSTEINE DESULFHYDRASE"/>
    <property type="match status" value="1"/>
</dbReference>
<feature type="signal peptide" evidence="2">
    <location>
        <begin position="1"/>
        <end position="20"/>
    </location>
</feature>
<dbReference type="Proteomes" id="UP000663851">
    <property type="component" value="Unassembled WGS sequence"/>
</dbReference>
<dbReference type="InterPro" id="IPR015422">
    <property type="entry name" value="PyrdxlP-dep_Trfase_small"/>
</dbReference>
<dbReference type="InterPro" id="IPR015421">
    <property type="entry name" value="PyrdxlP-dep_Trfase_major"/>
</dbReference>
<dbReference type="SUPFAM" id="SSF53383">
    <property type="entry name" value="PLP-dependent transferases"/>
    <property type="match status" value="1"/>
</dbReference>
<protein>
    <recommendedName>
        <fullName evidence="3">Aminotransferase class V domain-containing protein</fullName>
    </recommendedName>
</protein>
<dbReference type="Gene3D" id="3.40.640.10">
    <property type="entry name" value="Type I PLP-dependent aspartate aminotransferase-like (Major domain)"/>
    <property type="match status" value="1"/>
</dbReference>
<dbReference type="Proteomes" id="UP000663833">
    <property type="component" value="Unassembled WGS sequence"/>
</dbReference>
<dbReference type="EMBL" id="CAJOBO010005314">
    <property type="protein sequence ID" value="CAF4541561.1"/>
    <property type="molecule type" value="Genomic_DNA"/>
</dbReference>
<dbReference type="Pfam" id="PF00266">
    <property type="entry name" value="Aminotran_5"/>
    <property type="match status" value="1"/>
</dbReference>